<feature type="region of interest" description="Disordered" evidence="1">
    <location>
        <begin position="90"/>
        <end position="127"/>
    </location>
</feature>
<reference evidence="4" key="1">
    <citation type="journal article" date="2017" name="Med. Chem. Commun.">
        <title>Nonomuraea sp. ATCC 55076 harbours the largest actinomycete chromosome to date and the kistamicin biosynthetic gene cluster.</title>
        <authorList>
            <person name="Nazari B."/>
            <person name="Forneris C.C."/>
            <person name="Gibson M.I."/>
            <person name="Moon K."/>
            <person name="Schramma K.R."/>
            <person name="Seyedsayamdost M.R."/>
        </authorList>
    </citation>
    <scope>NUCLEOTIDE SEQUENCE [LARGE SCALE GENOMIC DNA]</scope>
    <source>
        <strain evidence="4">ATCC 55076</strain>
    </source>
</reference>
<evidence type="ECO:0000256" key="1">
    <source>
        <dbReference type="SAM" id="MobiDB-lite"/>
    </source>
</evidence>
<accession>A0A1V0A1K0</accession>
<evidence type="ECO:0000313" key="3">
    <source>
        <dbReference type="EMBL" id="AQZ64074.1"/>
    </source>
</evidence>
<dbReference type="EMBL" id="CP017717">
    <property type="protein sequence ID" value="AQZ64074.1"/>
    <property type="molecule type" value="Genomic_DNA"/>
</dbReference>
<dbReference type="AlphaFoldDB" id="A0A1V0A1K0"/>
<feature type="signal peptide" evidence="2">
    <location>
        <begin position="1"/>
        <end position="27"/>
    </location>
</feature>
<evidence type="ECO:0000313" key="4">
    <source>
        <dbReference type="Proteomes" id="UP000190797"/>
    </source>
</evidence>
<name>A0A1V0A1K0_9ACTN</name>
<dbReference type="RefSeq" id="WP_080040269.1">
    <property type="nucleotide sequence ID" value="NZ_CP017717.1"/>
</dbReference>
<keyword evidence="4" id="KW-1185">Reference proteome</keyword>
<dbReference type="OrthoDB" id="4334474at2"/>
<organism evidence="3 4">
    <name type="scientific">[Actinomadura] parvosata subsp. kistnae</name>
    <dbReference type="NCBI Taxonomy" id="1909395"/>
    <lineage>
        <taxon>Bacteria</taxon>
        <taxon>Bacillati</taxon>
        <taxon>Actinomycetota</taxon>
        <taxon>Actinomycetes</taxon>
        <taxon>Streptosporangiales</taxon>
        <taxon>Streptosporangiaceae</taxon>
        <taxon>Nonomuraea</taxon>
    </lineage>
</organism>
<dbReference type="STRING" id="1909395.BKM31_23740"/>
<proteinExistence type="predicted"/>
<feature type="chain" id="PRO_5012911413" evidence="2">
    <location>
        <begin position="28"/>
        <end position="127"/>
    </location>
</feature>
<feature type="region of interest" description="Disordered" evidence="1">
    <location>
        <begin position="42"/>
        <end position="76"/>
    </location>
</feature>
<protein>
    <submittedName>
        <fullName evidence="3">Uncharacterized protein</fullName>
    </submittedName>
</protein>
<dbReference type="Proteomes" id="UP000190797">
    <property type="component" value="Chromosome"/>
</dbReference>
<dbReference type="KEGG" id="noa:BKM31_23740"/>
<sequence length="127" mass="13181">MDQTRKMWASAAVVGVIVVGGASVAAAASAGKLDQVARETRAVVEKASPSGEQQAPAPKSTSDDGVVVSTEVNPDPREVIDYWTDERMEDAEPMPMPEVTPGQFEVGPEQVESGPGGTVSGQTEPAE</sequence>
<gene>
    <name evidence="3" type="ORF">BKM31_23740</name>
</gene>
<keyword evidence="2" id="KW-0732">Signal</keyword>
<evidence type="ECO:0000256" key="2">
    <source>
        <dbReference type="SAM" id="SignalP"/>
    </source>
</evidence>